<evidence type="ECO:0000313" key="3">
    <source>
        <dbReference type="EMBL" id="EFO95712.1"/>
    </source>
</evidence>
<dbReference type="AlphaFoldDB" id="E3M8M4"/>
<dbReference type="Proteomes" id="UP000008281">
    <property type="component" value="Unassembled WGS sequence"/>
</dbReference>
<keyword evidence="4" id="KW-1185">Reference proteome</keyword>
<reference evidence="3" key="1">
    <citation type="submission" date="2007-07" db="EMBL/GenBank/DDBJ databases">
        <title>PCAP assembly of the Caenorhabditis remanei genome.</title>
        <authorList>
            <consortium name="The Caenorhabditis remanei Sequencing Consortium"/>
            <person name="Wilson R.K."/>
        </authorList>
    </citation>
    <scope>NUCLEOTIDE SEQUENCE [LARGE SCALE GENOMIC DNA]</scope>
    <source>
        <strain evidence="3">PB4641</strain>
    </source>
</reference>
<dbReference type="RefSeq" id="XP_003107392.2">
    <property type="nucleotide sequence ID" value="XM_003107344.2"/>
</dbReference>
<gene>
    <name evidence="3" type="ORF">CRE_13975</name>
</gene>
<proteinExistence type="predicted"/>
<dbReference type="GeneID" id="9806002"/>
<organism evidence="4">
    <name type="scientific">Caenorhabditis remanei</name>
    <name type="common">Caenorhabditis vulgaris</name>
    <dbReference type="NCBI Taxonomy" id="31234"/>
    <lineage>
        <taxon>Eukaryota</taxon>
        <taxon>Metazoa</taxon>
        <taxon>Ecdysozoa</taxon>
        <taxon>Nematoda</taxon>
        <taxon>Chromadorea</taxon>
        <taxon>Rhabditida</taxon>
        <taxon>Rhabditina</taxon>
        <taxon>Rhabditomorpha</taxon>
        <taxon>Rhabditoidea</taxon>
        <taxon>Rhabditidae</taxon>
        <taxon>Peloderinae</taxon>
        <taxon>Caenorhabditis</taxon>
    </lineage>
</organism>
<keyword evidence="1" id="KW-0175">Coiled coil</keyword>
<evidence type="ECO:0000313" key="4">
    <source>
        <dbReference type="Proteomes" id="UP000008281"/>
    </source>
</evidence>
<dbReference type="KEGG" id="crq:GCK72_003469"/>
<name>E3M8M4_CAERE</name>
<protein>
    <submittedName>
        <fullName evidence="3">Uncharacterized protein</fullName>
    </submittedName>
</protein>
<evidence type="ECO:0000256" key="2">
    <source>
        <dbReference type="SAM" id="MobiDB-lite"/>
    </source>
</evidence>
<feature type="coiled-coil region" evidence="1">
    <location>
        <begin position="6"/>
        <end position="59"/>
    </location>
</feature>
<evidence type="ECO:0000256" key="1">
    <source>
        <dbReference type="SAM" id="Coils"/>
    </source>
</evidence>
<feature type="region of interest" description="Disordered" evidence="2">
    <location>
        <begin position="112"/>
        <end position="141"/>
    </location>
</feature>
<dbReference type="EMBL" id="DS268429">
    <property type="protein sequence ID" value="EFO95712.1"/>
    <property type="molecule type" value="Genomic_DNA"/>
</dbReference>
<sequence length="141" mass="17280">MENNENPNLEEIIEDIRANRRRLEDIPVDHLQMVLDHAMEEDHENMEQLELQLRVIRRLEMLDAEMLYFHDMRNQNQLNDEERQAFEDHFEEELREVDFMMHMFMEDLEAELAAWDEMDRENQEPPEEPEDDDDNIPQEPN</sequence>
<accession>E3M8M4</accession>
<dbReference type="CTD" id="9806002"/>
<dbReference type="HOGENOM" id="CLU_1827098_0_0_1"/>